<dbReference type="Proteomes" id="UP000177507">
    <property type="component" value="Unassembled WGS sequence"/>
</dbReference>
<gene>
    <name evidence="1" type="ORF">A2831_02010</name>
</gene>
<evidence type="ECO:0000313" key="2">
    <source>
        <dbReference type="Proteomes" id="UP000177507"/>
    </source>
</evidence>
<reference evidence="1 2" key="1">
    <citation type="journal article" date="2016" name="Nat. Commun.">
        <title>Thousands of microbial genomes shed light on interconnected biogeochemical processes in an aquifer system.</title>
        <authorList>
            <person name="Anantharaman K."/>
            <person name="Brown C.T."/>
            <person name="Hug L.A."/>
            <person name="Sharon I."/>
            <person name="Castelle C.J."/>
            <person name="Probst A.J."/>
            <person name="Thomas B.C."/>
            <person name="Singh A."/>
            <person name="Wilkins M.J."/>
            <person name="Karaoz U."/>
            <person name="Brodie E.L."/>
            <person name="Williams K.H."/>
            <person name="Hubbard S.S."/>
            <person name="Banfield J.F."/>
        </authorList>
    </citation>
    <scope>NUCLEOTIDE SEQUENCE [LARGE SCALE GENOMIC DNA]</scope>
</reference>
<accession>A0A1F8EVC7</accession>
<dbReference type="EMBL" id="MGJI01000017">
    <property type="protein sequence ID" value="OGN04793.1"/>
    <property type="molecule type" value="Genomic_DNA"/>
</dbReference>
<name>A0A1F8EVC7_9BACT</name>
<comment type="caution">
    <text evidence="1">The sequence shown here is derived from an EMBL/GenBank/DDBJ whole genome shotgun (WGS) entry which is preliminary data.</text>
</comment>
<sequence>MIQTPDPAVEAVVDILRSKDPEGAFLEAIEDGTISDEVCLDLAEYLGEAIKVSNLDNTLGIVEALWAMTISAQTRLILSEAVILMAEEDEEEIPSTTVDAVLQESSASASKLAPTDLIRSAVELQQQYRISVPAEMLADIRARVVPKTDEHTAVRQLLGSVILAEAELVPSERRVDVAATLQIVEILLGRQQAELTAAVFAVYETLFKEGFRLRDRDTAGRPFMTVTSLSFLRNRFRIWLDSHEPTLDAKELATYESTVARLESFLKFAGHESVKMAINRDLTVRGRERNISSGIRVNDAIAEEVVAALPHTKEAILRQAQGCLTDWLGQLCQRLRLVGGVPLAEVEREVQEILYLASSCAATRRELSELASLDYNPALERPKMSRDEQRVLFFEAERKDLDSIRLQLEEQVAKAKGKAKLKLAELLVMTIAKLAGLDDLIVQASPKPAIVPVGGIPAIPLPPPISMILAKEASHG</sequence>
<dbReference type="STRING" id="1802668.A2831_02010"/>
<proteinExistence type="predicted"/>
<protein>
    <submittedName>
        <fullName evidence="1">Uncharacterized protein</fullName>
    </submittedName>
</protein>
<dbReference type="AlphaFoldDB" id="A0A1F8EVC7"/>
<evidence type="ECO:0000313" key="1">
    <source>
        <dbReference type="EMBL" id="OGN04793.1"/>
    </source>
</evidence>
<organism evidence="1 2">
    <name type="scientific">Candidatus Yanofskybacteria bacterium RIFCSPHIGHO2_01_FULL_44_17</name>
    <dbReference type="NCBI Taxonomy" id="1802668"/>
    <lineage>
        <taxon>Bacteria</taxon>
        <taxon>Candidatus Yanofskyibacteriota</taxon>
    </lineage>
</organism>